<keyword evidence="3" id="KW-0464">Manganese</keyword>
<accession>A0A7W7GB36</accession>
<keyword evidence="2 5" id="KW-0378">Hydrolase</keyword>
<sequence>MTTVLCVPQWQGSGAEGAPRLVEGARRAAELAGGGARVTAPVLEAPGEHRDGVRALDVLVENLRLTRRALDGIDDVVVTVGGDCGADLAPIAAARARYGDELTVLWIDAHPDLYLPHTVPTGAFHGMILRTLLGEGPAELVPACPLAPEQVIIAGVRAGDPVEREYLGRAPVRTYGVAELDEAVDGLSGPVYVHIDLDVLDPGSFRSVCYPEPDGVVPEALAEAVARLDHVVGAAITEHAPPDGPADPGEAEVIRRIAAALPVWNGGR</sequence>
<evidence type="ECO:0000256" key="1">
    <source>
        <dbReference type="ARBA" id="ARBA00022723"/>
    </source>
</evidence>
<dbReference type="InterPro" id="IPR006035">
    <property type="entry name" value="Ureohydrolase"/>
</dbReference>
<dbReference type="PANTHER" id="PTHR43782:SF3">
    <property type="entry name" value="ARGINASE"/>
    <property type="match status" value="1"/>
</dbReference>
<keyword evidence="6" id="KW-1185">Reference proteome</keyword>
<dbReference type="PRINTS" id="PR00116">
    <property type="entry name" value="ARGINASE"/>
</dbReference>
<reference evidence="5 6" key="1">
    <citation type="submission" date="2020-08" db="EMBL/GenBank/DDBJ databases">
        <title>Sequencing the genomes of 1000 actinobacteria strains.</title>
        <authorList>
            <person name="Klenk H.-P."/>
        </authorList>
    </citation>
    <scope>NUCLEOTIDE SEQUENCE [LARGE SCALE GENOMIC DNA]</scope>
    <source>
        <strain evidence="5 6">DSM 45784</strain>
    </source>
</reference>
<dbReference type="PROSITE" id="PS51409">
    <property type="entry name" value="ARGINASE_2"/>
    <property type="match status" value="1"/>
</dbReference>
<protein>
    <submittedName>
        <fullName evidence="5">Arginase</fullName>
        <ecNumber evidence="5">3.5.3.1</ecNumber>
    </submittedName>
</protein>
<gene>
    <name evidence="5" type="ORF">BJ982_003598</name>
</gene>
<evidence type="ECO:0000256" key="2">
    <source>
        <dbReference type="ARBA" id="ARBA00022801"/>
    </source>
</evidence>
<dbReference type="PANTHER" id="PTHR43782">
    <property type="entry name" value="ARGINASE"/>
    <property type="match status" value="1"/>
</dbReference>
<dbReference type="EMBL" id="JACHND010000001">
    <property type="protein sequence ID" value="MBB4702054.1"/>
    <property type="molecule type" value="Genomic_DNA"/>
</dbReference>
<proteinExistence type="inferred from homology"/>
<dbReference type="Pfam" id="PF00491">
    <property type="entry name" value="Arginase"/>
    <property type="match status" value="1"/>
</dbReference>
<dbReference type="CDD" id="cd09999">
    <property type="entry name" value="Arginase-like_1"/>
    <property type="match status" value="1"/>
</dbReference>
<evidence type="ECO:0000256" key="4">
    <source>
        <dbReference type="PROSITE-ProRule" id="PRU00742"/>
    </source>
</evidence>
<dbReference type="RefSeq" id="WP_184881540.1">
    <property type="nucleotide sequence ID" value="NZ_BOOV01000026.1"/>
</dbReference>
<dbReference type="InterPro" id="IPR023696">
    <property type="entry name" value="Ureohydrolase_dom_sf"/>
</dbReference>
<evidence type="ECO:0000256" key="3">
    <source>
        <dbReference type="ARBA" id="ARBA00023211"/>
    </source>
</evidence>
<dbReference type="Proteomes" id="UP000542210">
    <property type="component" value="Unassembled WGS sequence"/>
</dbReference>
<evidence type="ECO:0000313" key="6">
    <source>
        <dbReference type="Proteomes" id="UP000542210"/>
    </source>
</evidence>
<keyword evidence="1" id="KW-0479">Metal-binding</keyword>
<dbReference type="SUPFAM" id="SSF52768">
    <property type="entry name" value="Arginase/deacetylase"/>
    <property type="match status" value="1"/>
</dbReference>
<organism evidence="5 6">
    <name type="scientific">Sphaerisporangium siamense</name>
    <dbReference type="NCBI Taxonomy" id="795645"/>
    <lineage>
        <taxon>Bacteria</taxon>
        <taxon>Bacillati</taxon>
        <taxon>Actinomycetota</taxon>
        <taxon>Actinomycetes</taxon>
        <taxon>Streptosporangiales</taxon>
        <taxon>Streptosporangiaceae</taxon>
        <taxon>Sphaerisporangium</taxon>
    </lineage>
</organism>
<dbReference type="Gene3D" id="3.40.800.10">
    <property type="entry name" value="Ureohydrolase domain"/>
    <property type="match status" value="1"/>
</dbReference>
<dbReference type="AlphaFoldDB" id="A0A7W7GB36"/>
<dbReference type="GO" id="GO:0005829">
    <property type="term" value="C:cytosol"/>
    <property type="evidence" value="ECO:0007669"/>
    <property type="project" value="TreeGrafter"/>
</dbReference>
<dbReference type="GO" id="GO:0004053">
    <property type="term" value="F:arginase activity"/>
    <property type="evidence" value="ECO:0007669"/>
    <property type="project" value="UniProtKB-EC"/>
</dbReference>
<dbReference type="EC" id="3.5.3.1" evidence="5"/>
<name>A0A7W7GB36_9ACTN</name>
<comment type="similarity">
    <text evidence="4">Belongs to the arginase family.</text>
</comment>
<evidence type="ECO:0000313" key="5">
    <source>
        <dbReference type="EMBL" id="MBB4702054.1"/>
    </source>
</evidence>
<comment type="caution">
    <text evidence="5">The sequence shown here is derived from an EMBL/GenBank/DDBJ whole genome shotgun (WGS) entry which is preliminary data.</text>
</comment>
<dbReference type="GO" id="GO:0030145">
    <property type="term" value="F:manganese ion binding"/>
    <property type="evidence" value="ECO:0007669"/>
    <property type="project" value="TreeGrafter"/>
</dbReference>